<evidence type="ECO:0000256" key="1">
    <source>
        <dbReference type="SAM" id="MobiDB-lite"/>
    </source>
</evidence>
<evidence type="ECO:0000313" key="4">
    <source>
        <dbReference type="EMBL" id="AAM74329.1"/>
    </source>
</evidence>
<dbReference type="Proteomes" id="UP000000763">
    <property type="component" value="Chromosome 10"/>
</dbReference>
<keyword evidence="2" id="KW-0472">Membrane</keyword>
<name>A0A5S6RCK1_ORYSJ</name>
<dbReference type="AlphaFoldDB" id="A0A5S6RCK1"/>
<feature type="compositionally biased region" description="Basic and acidic residues" evidence="1">
    <location>
        <begin position="192"/>
        <end position="210"/>
    </location>
</feature>
<gene>
    <name evidence="3" type="ORF">OSJNBa0019N10.18</name>
    <name evidence="4" type="ORF">OSJNBa0032N04.20</name>
</gene>
<keyword evidence="2" id="KW-1133">Transmembrane helix</keyword>
<evidence type="ECO:0000313" key="3">
    <source>
        <dbReference type="EMBL" id="AAM01080.1"/>
    </source>
</evidence>
<organism evidence="3 5">
    <name type="scientific">Oryza sativa subsp. japonica</name>
    <name type="common">Rice</name>
    <dbReference type="NCBI Taxonomy" id="39947"/>
    <lineage>
        <taxon>Eukaryota</taxon>
        <taxon>Viridiplantae</taxon>
        <taxon>Streptophyta</taxon>
        <taxon>Embryophyta</taxon>
        <taxon>Tracheophyta</taxon>
        <taxon>Spermatophyta</taxon>
        <taxon>Magnoliopsida</taxon>
        <taxon>Liliopsida</taxon>
        <taxon>Poales</taxon>
        <taxon>Poaceae</taxon>
        <taxon>BOP clade</taxon>
        <taxon>Oryzoideae</taxon>
        <taxon>Oryzeae</taxon>
        <taxon>Oryzinae</taxon>
        <taxon>Oryza</taxon>
        <taxon>Oryza sativa</taxon>
    </lineage>
</organism>
<evidence type="ECO:0000256" key="2">
    <source>
        <dbReference type="SAM" id="Phobius"/>
    </source>
</evidence>
<reference evidence="4" key="2">
    <citation type="submission" date="2002-09" db="EMBL/GenBank/DDBJ databases">
        <title>Genomic sequence for Oryza sativa, Nipponbare strain, clone OSJNBa0032N04, from chromosome 10, complete sequence.</title>
        <authorList>
            <person name="McCombie W.R."/>
            <person name="de la Bastide M."/>
            <person name="Spiegel L."/>
            <person name="Preston R."/>
            <person name="Ferraro K."/>
            <person name="Kuit K."/>
            <person name="Nascimento L."/>
            <person name="Zutavern T."/>
            <person name="Balija V."/>
            <person name="Bell M."/>
            <person name="Baker J."/>
            <person name="Santos L."/>
            <person name="Miller B."/>
            <person name="Katzenberger F."/>
            <person name="Muller S."/>
            <person name="King L."/>
            <person name="Yang C."/>
            <person name="Dike S."/>
            <person name="O'Shaughnessy A."/>
            <person name="Palmer L."/>
            <person name="Dedhia N."/>
        </authorList>
    </citation>
    <scope>NUCLEOTIDE SEQUENCE</scope>
</reference>
<dbReference type="EMBL" id="AC092748">
    <property type="protein sequence ID" value="AAM01080.1"/>
    <property type="molecule type" value="Genomic_DNA"/>
</dbReference>
<feature type="transmembrane region" description="Helical" evidence="2">
    <location>
        <begin position="12"/>
        <end position="35"/>
    </location>
</feature>
<keyword evidence="2" id="KW-0812">Transmembrane</keyword>
<feature type="region of interest" description="Disordered" evidence="1">
    <location>
        <begin position="180"/>
        <end position="210"/>
    </location>
</feature>
<reference evidence="5" key="4">
    <citation type="journal article" date="2008" name="Nucleic Acids Res.">
        <title>The rice annotation project database (RAP-DB): 2008 update.</title>
        <authorList>
            <consortium name="The rice annotation project (RAP)"/>
        </authorList>
    </citation>
    <scope>GENOME REANNOTATION</scope>
    <source>
        <strain evidence="5">cv. Nipponbare</strain>
    </source>
</reference>
<reference evidence="5" key="3">
    <citation type="journal article" date="2005" name="Nature">
        <title>The map-based sequence of the rice genome.</title>
        <authorList>
            <consortium name="International rice genome sequencing project (IRGSP)"/>
            <person name="Matsumoto T."/>
            <person name="Wu J."/>
            <person name="Kanamori H."/>
            <person name="Katayose Y."/>
            <person name="Fujisawa M."/>
            <person name="Namiki N."/>
            <person name="Mizuno H."/>
            <person name="Yamamoto K."/>
            <person name="Antonio B.A."/>
            <person name="Baba T."/>
            <person name="Sakata K."/>
            <person name="Nagamura Y."/>
            <person name="Aoki H."/>
            <person name="Arikawa K."/>
            <person name="Arita K."/>
            <person name="Bito T."/>
            <person name="Chiden Y."/>
            <person name="Fujitsuka N."/>
            <person name="Fukunaka R."/>
            <person name="Hamada M."/>
            <person name="Harada C."/>
            <person name="Hayashi A."/>
            <person name="Hijishita S."/>
            <person name="Honda M."/>
            <person name="Hosokawa S."/>
            <person name="Ichikawa Y."/>
            <person name="Idonuma A."/>
            <person name="Iijima M."/>
            <person name="Ikeda M."/>
            <person name="Ikeno M."/>
            <person name="Ito K."/>
            <person name="Ito S."/>
            <person name="Ito T."/>
            <person name="Ito Y."/>
            <person name="Ito Y."/>
            <person name="Iwabuchi A."/>
            <person name="Kamiya K."/>
            <person name="Karasawa W."/>
            <person name="Kurita K."/>
            <person name="Katagiri S."/>
            <person name="Kikuta A."/>
            <person name="Kobayashi H."/>
            <person name="Kobayashi N."/>
            <person name="Machita K."/>
            <person name="Maehara T."/>
            <person name="Masukawa M."/>
            <person name="Mizubayashi T."/>
            <person name="Mukai Y."/>
            <person name="Nagasaki H."/>
            <person name="Nagata Y."/>
            <person name="Naito S."/>
            <person name="Nakashima M."/>
            <person name="Nakama Y."/>
            <person name="Nakamichi Y."/>
            <person name="Nakamura M."/>
            <person name="Meguro A."/>
            <person name="Negishi M."/>
            <person name="Ohta I."/>
            <person name="Ohta T."/>
            <person name="Okamoto M."/>
            <person name="Ono N."/>
            <person name="Saji S."/>
            <person name="Sakaguchi M."/>
            <person name="Sakai K."/>
            <person name="Shibata M."/>
            <person name="Shimokawa T."/>
            <person name="Song J."/>
            <person name="Takazaki Y."/>
            <person name="Terasawa K."/>
            <person name="Tsugane M."/>
            <person name="Tsuji K."/>
            <person name="Ueda S."/>
            <person name="Waki K."/>
            <person name="Yamagata H."/>
            <person name="Yamamoto M."/>
            <person name="Yamamoto S."/>
            <person name="Yamane H."/>
            <person name="Yoshiki S."/>
            <person name="Yoshihara R."/>
            <person name="Yukawa K."/>
            <person name="Zhong H."/>
            <person name="Yano M."/>
            <person name="Yuan Q."/>
            <person name="Ouyang S."/>
            <person name="Liu J."/>
            <person name="Jones K.M."/>
            <person name="Gansberger K."/>
            <person name="Moffat K."/>
            <person name="Hill J."/>
            <person name="Bera J."/>
            <person name="Fadrosh D."/>
            <person name="Jin S."/>
            <person name="Johri S."/>
            <person name="Kim M."/>
            <person name="Overton L."/>
            <person name="Reardon M."/>
            <person name="Tsitrin T."/>
            <person name="Vuong H."/>
            <person name="Weaver B."/>
            <person name="Ciecko A."/>
            <person name="Tallon L."/>
            <person name="Jackson J."/>
            <person name="Pai G."/>
            <person name="Aken S.V."/>
            <person name="Utterback T."/>
            <person name="Reidmuller S."/>
            <person name="Feldblyum T."/>
            <person name="Hsiao J."/>
            <person name="Zismann V."/>
            <person name="Iobst S."/>
            <person name="de Vazeille A.R."/>
            <person name="Buell C.R."/>
            <person name="Ying K."/>
            <person name="Li Y."/>
            <person name="Lu T."/>
            <person name="Huang Y."/>
            <person name="Zhao Q."/>
            <person name="Feng Q."/>
            <person name="Zhang L."/>
            <person name="Zhu J."/>
            <person name="Weng Q."/>
            <person name="Mu J."/>
            <person name="Lu Y."/>
            <person name="Fan D."/>
            <person name="Liu Y."/>
            <person name="Guan J."/>
            <person name="Zhang Y."/>
            <person name="Yu S."/>
            <person name="Liu X."/>
            <person name="Zhang Y."/>
            <person name="Hong G."/>
            <person name="Han B."/>
            <person name="Choisne N."/>
            <person name="Demange N."/>
            <person name="Orjeda G."/>
            <person name="Samain S."/>
            <person name="Cattolico L."/>
            <person name="Pelletier E."/>
            <person name="Couloux A."/>
            <person name="Segurens B."/>
            <person name="Wincker P."/>
            <person name="D'Hont A."/>
            <person name="Scarpelli C."/>
            <person name="Weissenbach J."/>
            <person name="Salanoubat M."/>
            <person name="Quetier F."/>
            <person name="Yu Y."/>
            <person name="Kim H.R."/>
            <person name="Rambo T."/>
            <person name="Currie J."/>
            <person name="Collura K."/>
            <person name="Luo M."/>
            <person name="Yang T."/>
            <person name="Ammiraju J.S.S."/>
            <person name="Engler F."/>
            <person name="Soderlund C."/>
            <person name="Wing R.A."/>
            <person name="Palmer L.E."/>
            <person name="de la Bastide M."/>
            <person name="Spiegel L."/>
            <person name="Nascimento L."/>
            <person name="Zutavern T."/>
            <person name="O'Shaughnessy A."/>
            <person name="Dike S."/>
            <person name="Dedhia N."/>
            <person name="Preston R."/>
            <person name="Balija V."/>
            <person name="McCombie W.R."/>
            <person name="Chow T."/>
            <person name="Chen H."/>
            <person name="Chung M."/>
            <person name="Chen C."/>
            <person name="Shaw J."/>
            <person name="Wu H."/>
            <person name="Hsiao K."/>
            <person name="Chao Y."/>
            <person name="Chu M."/>
            <person name="Cheng C."/>
            <person name="Hour A."/>
            <person name="Lee P."/>
            <person name="Lin S."/>
            <person name="Lin Y."/>
            <person name="Liou J."/>
            <person name="Liu S."/>
            <person name="Hsing Y."/>
            <person name="Raghuvanshi S."/>
            <person name="Mohanty A."/>
            <person name="Bharti A.K."/>
            <person name="Gaur A."/>
            <person name="Gupta V."/>
            <person name="Kumar D."/>
            <person name="Ravi V."/>
            <person name="Vij S."/>
            <person name="Kapur A."/>
            <person name="Khurana P."/>
            <person name="Khurana P."/>
            <person name="Khurana J.P."/>
            <person name="Tyagi A.K."/>
            <person name="Gaikwad K."/>
            <person name="Singh A."/>
            <person name="Dalal V."/>
            <person name="Srivastava S."/>
            <person name="Dixit A."/>
            <person name="Pal A.K."/>
            <person name="Ghazi I.A."/>
            <person name="Yadav M."/>
            <person name="Pandit A."/>
            <person name="Bhargava A."/>
            <person name="Sureshbabu K."/>
            <person name="Batra K."/>
            <person name="Sharma T.R."/>
            <person name="Mohapatra T."/>
            <person name="Singh N.K."/>
            <person name="Messing J."/>
            <person name="Nelson A.B."/>
            <person name="Fuks G."/>
            <person name="Kavchok S."/>
            <person name="Keizer G."/>
            <person name="Linton E."/>
            <person name="Llaca V."/>
            <person name="Song R."/>
            <person name="Tanyolac B."/>
            <person name="Young S."/>
            <person name="Ho-Il K."/>
            <person name="Hahn J.H."/>
            <person name="Sangsakoo G."/>
            <person name="Vanavichit A."/>
            <person name="de Mattos Luiz.A.T."/>
            <person name="Zimmer P.D."/>
            <person name="Malone G."/>
            <person name="Dellagostin O."/>
            <person name="de Oliveira A.C."/>
            <person name="Bevan M."/>
            <person name="Bancroft I."/>
            <person name="Minx P."/>
            <person name="Cordum H."/>
            <person name="Wilson R."/>
            <person name="Cheng Z."/>
            <person name="Jin W."/>
            <person name="Jiang J."/>
            <person name="Leong S.A."/>
            <person name="Iwama H."/>
            <person name="Gojobori T."/>
            <person name="Itoh T."/>
            <person name="Niimura Y."/>
            <person name="Fujii Y."/>
            <person name="Habara T."/>
            <person name="Sakai H."/>
            <person name="Sato Y."/>
            <person name="Wilson G."/>
            <person name="Kumar K."/>
            <person name="McCouch S."/>
            <person name="Juretic N."/>
            <person name="Hoen D."/>
            <person name="Wright S."/>
            <person name="Bruskiewich R."/>
            <person name="Bureau T."/>
            <person name="Miyao A."/>
            <person name="Hirochika H."/>
            <person name="Nishikawa T."/>
            <person name="Kadowaki K."/>
            <person name="Sugiura M."/>
            <person name="Burr B."/>
            <person name="Sasaki T."/>
        </authorList>
    </citation>
    <scope>NUCLEOTIDE SEQUENCE [LARGE SCALE GENOMIC DNA]</scope>
    <source>
        <strain evidence="5">cv. Nipponbare</strain>
    </source>
</reference>
<protein>
    <submittedName>
        <fullName evidence="3">Uncharacterized protein</fullName>
    </submittedName>
</protein>
<accession>A0A5S6RCK1</accession>
<sequence length="217" mass="22981">MSATEILQNGIYAIVATFFVTAVSFFLHFSPFVLLATAHQRDGAGGEVDAAAKHDSLRVISSLLTRGSSVEAYHHGRTILPYHGAGVRARASGGGGGAQVHGLDSSNADATASANLATTAARPLGSTALAKVAFLAVALWTVVPCSPWRTRFAVAPAVFSGRRSHIGTTAALETWWWSSPSPSKEVRRGKKTKEGREKTKRKEMDGKHDGSVMVLIL</sequence>
<evidence type="ECO:0000313" key="5">
    <source>
        <dbReference type="Proteomes" id="UP000000763"/>
    </source>
</evidence>
<reference evidence="3" key="1">
    <citation type="submission" date="2002-04" db="EMBL/GenBank/DDBJ databases">
        <title>Genomic sequence for Oryza sativa, Nipponbare strain, clone OSJNBa0019N10, from chromosome 10, complete sequence.</title>
        <authorList>
            <person name="McCombie W.R."/>
            <person name="de la Bastide M."/>
            <person name="Spiegel L."/>
            <person name="Preston R."/>
            <person name="Kirchoff K."/>
            <person name="Kuit K."/>
            <person name="Nascimento L."/>
            <person name="Zutavern T."/>
            <person name="Balija V."/>
            <person name="Bell M."/>
            <person name="Baker J."/>
            <person name="Santos L."/>
            <person name="Miller B."/>
            <person name="Katzenberger F."/>
            <person name="Muller S."/>
            <person name="King L."/>
            <person name="Yang C."/>
            <person name="O'Shaughnessy A."/>
            <person name="Palmer L."/>
            <person name="Dedhia N."/>
        </authorList>
    </citation>
    <scope>NUCLEOTIDE SEQUENCE</scope>
    <source>
        <strain evidence="3">Nipponbare</strain>
    </source>
</reference>
<proteinExistence type="predicted"/>
<dbReference type="EMBL" id="AC114474">
    <property type="protein sequence ID" value="AAM74329.1"/>
    <property type="molecule type" value="Genomic_DNA"/>
</dbReference>